<dbReference type="GO" id="GO:0016787">
    <property type="term" value="F:hydrolase activity"/>
    <property type="evidence" value="ECO:0007669"/>
    <property type="project" value="UniProtKB-KW"/>
</dbReference>
<comment type="caution">
    <text evidence="9">The sequence shown here is derived from an EMBL/GenBank/DDBJ whole genome shotgun (WGS) entry which is preliminary data.</text>
</comment>
<protein>
    <recommendedName>
        <fullName evidence="11">YcfA family protein</fullName>
    </recommendedName>
</protein>
<dbReference type="EMBL" id="LCJQ01000021">
    <property type="protein sequence ID" value="KKT80947.1"/>
    <property type="molecule type" value="Genomic_DNA"/>
</dbReference>
<keyword evidence="5" id="KW-0378">Hydrolase</keyword>
<evidence type="ECO:0000256" key="1">
    <source>
        <dbReference type="ARBA" id="ARBA00006620"/>
    </source>
</evidence>
<evidence type="ECO:0000256" key="7">
    <source>
        <dbReference type="ARBA" id="ARBA00023016"/>
    </source>
</evidence>
<evidence type="ECO:0000313" key="10">
    <source>
        <dbReference type="Proteomes" id="UP000034595"/>
    </source>
</evidence>
<comment type="similarity">
    <text evidence="1">Belongs to the HicA mRNA interferase family.</text>
</comment>
<dbReference type="Pfam" id="PF07927">
    <property type="entry name" value="HicA_toxin"/>
    <property type="match status" value="1"/>
</dbReference>
<organism evidence="9 10">
    <name type="scientific">Candidatus Azambacteria bacterium GW2011_GWA1_44_9</name>
    <dbReference type="NCBI Taxonomy" id="1618610"/>
    <lineage>
        <taxon>Bacteria</taxon>
        <taxon>Candidatus Azamiibacteriota</taxon>
    </lineage>
</organism>
<keyword evidence="6" id="KW-0694">RNA-binding</keyword>
<feature type="compositionally biased region" description="Basic and acidic residues" evidence="8">
    <location>
        <begin position="31"/>
        <end position="40"/>
    </location>
</feature>
<evidence type="ECO:0000256" key="6">
    <source>
        <dbReference type="ARBA" id="ARBA00022884"/>
    </source>
</evidence>
<dbReference type="GO" id="GO:0003729">
    <property type="term" value="F:mRNA binding"/>
    <property type="evidence" value="ECO:0007669"/>
    <property type="project" value="InterPro"/>
</dbReference>
<dbReference type="InterPro" id="IPR038570">
    <property type="entry name" value="HicA_sf"/>
</dbReference>
<reference evidence="9 10" key="1">
    <citation type="journal article" date="2015" name="Nature">
        <title>rRNA introns, odd ribosomes, and small enigmatic genomes across a large radiation of phyla.</title>
        <authorList>
            <person name="Brown C.T."/>
            <person name="Hug L.A."/>
            <person name="Thomas B.C."/>
            <person name="Sharon I."/>
            <person name="Castelle C.J."/>
            <person name="Singh A."/>
            <person name="Wilkins M.J."/>
            <person name="Williams K.H."/>
            <person name="Banfield J.F."/>
        </authorList>
    </citation>
    <scope>NUCLEOTIDE SEQUENCE [LARGE SCALE GENOMIC DNA]</scope>
</reference>
<evidence type="ECO:0000256" key="2">
    <source>
        <dbReference type="ARBA" id="ARBA00022649"/>
    </source>
</evidence>
<keyword evidence="2" id="KW-1277">Toxin-antitoxin system</keyword>
<dbReference type="AlphaFoldDB" id="A0A0G1MJD4"/>
<dbReference type="PANTHER" id="PTHR34873:SF3">
    <property type="entry name" value="ADDICTION MODULE TOXIN, HICA FAMILY"/>
    <property type="match status" value="1"/>
</dbReference>
<dbReference type="Gene3D" id="3.30.920.30">
    <property type="entry name" value="Hypothetical protein"/>
    <property type="match status" value="1"/>
</dbReference>
<evidence type="ECO:0008006" key="11">
    <source>
        <dbReference type="Google" id="ProtNLM"/>
    </source>
</evidence>
<sequence>MPKLSPIRGKEFIALLKKQGFSTVRQKGSHVRMEHSDGRKTSVPIHAGEQIGKGLLRKILRDVNLSPEEFSKLR</sequence>
<feature type="region of interest" description="Disordered" evidence="8">
    <location>
        <begin position="26"/>
        <end position="46"/>
    </location>
</feature>
<keyword evidence="7" id="KW-0346">Stress response</keyword>
<gene>
    <name evidence="9" type="ORF">UW78_C0021G0011</name>
</gene>
<dbReference type="GO" id="GO:0004519">
    <property type="term" value="F:endonuclease activity"/>
    <property type="evidence" value="ECO:0007669"/>
    <property type="project" value="UniProtKB-KW"/>
</dbReference>
<evidence type="ECO:0000256" key="5">
    <source>
        <dbReference type="ARBA" id="ARBA00022801"/>
    </source>
</evidence>
<accession>A0A0G1MJD4</accession>
<dbReference type="PATRIC" id="fig|1618610.3.peg.669"/>
<keyword evidence="4" id="KW-0255">Endonuclease</keyword>
<dbReference type="PANTHER" id="PTHR34873">
    <property type="entry name" value="SSR1766 PROTEIN"/>
    <property type="match status" value="1"/>
</dbReference>
<evidence type="ECO:0000256" key="4">
    <source>
        <dbReference type="ARBA" id="ARBA00022759"/>
    </source>
</evidence>
<evidence type="ECO:0000313" key="9">
    <source>
        <dbReference type="EMBL" id="KKT80947.1"/>
    </source>
</evidence>
<keyword evidence="3" id="KW-0540">Nuclease</keyword>
<dbReference type="InterPro" id="IPR012933">
    <property type="entry name" value="HicA_mRNA_interferase"/>
</dbReference>
<name>A0A0G1MJD4_9BACT</name>
<dbReference type="Proteomes" id="UP000034595">
    <property type="component" value="Unassembled WGS sequence"/>
</dbReference>
<proteinExistence type="inferred from homology"/>
<evidence type="ECO:0000256" key="8">
    <source>
        <dbReference type="SAM" id="MobiDB-lite"/>
    </source>
</evidence>
<dbReference type="SUPFAM" id="SSF54786">
    <property type="entry name" value="YcfA/nrd intein domain"/>
    <property type="match status" value="1"/>
</dbReference>
<evidence type="ECO:0000256" key="3">
    <source>
        <dbReference type="ARBA" id="ARBA00022722"/>
    </source>
</evidence>